<dbReference type="Gene3D" id="3.40.50.1820">
    <property type="entry name" value="alpha/beta hydrolase"/>
    <property type="match status" value="1"/>
</dbReference>
<feature type="domain" description="AB hydrolase-1" evidence="2">
    <location>
        <begin position="49"/>
        <end position="187"/>
    </location>
</feature>
<dbReference type="Proteomes" id="UP000659124">
    <property type="component" value="Unassembled WGS sequence"/>
</dbReference>
<reference evidence="3 4" key="1">
    <citation type="submission" date="2020-09" db="EMBL/GenBank/DDBJ databases">
        <title>Genome sequences of type strains of Chitinophaga qingshengii and Chitinophaga varians.</title>
        <authorList>
            <person name="Kittiwongwattana C."/>
        </authorList>
    </citation>
    <scope>NUCLEOTIDE SEQUENCE [LARGE SCALE GENOMIC DNA]</scope>
    <source>
        <strain evidence="3 4">JCM 30026</strain>
    </source>
</reference>
<dbReference type="PANTHER" id="PTHR43433">
    <property type="entry name" value="HYDROLASE, ALPHA/BETA FOLD FAMILY PROTEIN"/>
    <property type="match status" value="1"/>
</dbReference>
<dbReference type="GO" id="GO:0016787">
    <property type="term" value="F:hydrolase activity"/>
    <property type="evidence" value="ECO:0007669"/>
    <property type="project" value="UniProtKB-KW"/>
</dbReference>
<dbReference type="EMBL" id="JACVFC010000001">
    <property type="protein sequence ID" value="MBC9929182.1"/>
    <property type="molecule type" value="Genomic_DNA"/>
</dbReference>
<keyword evidence="1" id="KW-0732">Signal</keyword>
<name>A0ABR7TFP8_9BACT</name>
<feature type="signal peptide" evidence="1">
    <location>
        <begin position="1"/>
        <end position="19"/>
    </location>
</feature>
<dbReference type="PRINTS" id="PR00111">
    <property type="entry name" value="ABHYDROLASE"/>
</dbReference>
<dbReference type="PANTHER" id="PTHR43433:SF5">
    <property type="entry name" value="AB HYDROLASE-1 DOMAIN-CONTAINING PROTEIN"/>
    <property type="match status" value="1"/>
</dbReference>
<dbReference type="InterPro" id="IPR050471">
    <property type="entry name" value="AB_hydrolase"/>
</dbReference>
<keyword evidence="3" id="KW-0378">Hydrolase</keyword>
<organism evidence="3 4">
    <name type="scientific">Chitinophaga qingshengii</name>
    <dbReference type="NCBI Taxonomy" id="1569794"/>
    <lineage>
        <taxon>Bacteria</taxon>
        <taxon>Pseudomonadati</taxon>
        <taxon>Bacteroidota</taxon>
        <taxon>Chitinophagia</taxon>
        <taxon>Chitinophagales</taxon>
        <taxon>Chitinophagaceae</taxon>
        <taxon>Chitinophaga</taxon>
    </lineage>
</organism>
<evidence type="ECO:0000313" key="4">
    <source>
        <dbReference type="Proteomes" id="UP000659124"/>
    </source>
</evidence>
<evidence type="ECO:0000259" key="2">
    <source>
        <dbReference type="Pfam" id="PF00561"/>
    </source>
</evidence>
<dbReference type="RefSeq" id="WP_188086327.1">
    <property type="nucleotide sequence ID" value="NZ_JACVFC010000001.1"/>
</dbReference>
<gene>
    <name evidence="3" type="ORF">ICL07_02285</name>
</gene>
<comment type="caution">
    <text evidence="3">The sequence shown here is derived from an EMBL/GenBank/DDBJ whole genome shotgun (WGS) entry which is preliminary data.</text>
</comment>
<evidence type="ECO:0000313" key="3">
    <source>
        <dbReference type="EMBL" id="MBC9929182.1"/>
    </source>
</evidence>
<dbReference type="Pfam" id="PF00561">
    <property type="entry name" value="Abhydrolase_1"/>
    <property type="match status" value="1"/>
</dbReference>
<feature type="chain" id="PRO_5046619074" evidence="1">
    <location>
        <begin position="20"/>
        <end position="285"/>
    </location>
</feature>
<evidence type="ECO:0000256" key="1">
    <source>
        <dbReference type="SAM" id="SignalP"/>
    </source>
</evidence>
<protein>
    <submittedName>
        <fullName evidence="3">Alpha/beta hydrolase</fullName>
    </submittedName>
</protein>
<keyword evidence="4" id="KW-1185">Reference proteome</keyword>
<accession>A0ABR7TFP8</accession>
<sequence length="285" mass="30919">MLQNIFLAMAIGLAMPGSAMSLPTTDSVSNYATVNGINMYYEIHGSGTPLVLIHGGGSTIRTTFGNVLHDFAQHHQVIAVELQGHGHTSGRPGPTTFEQDADDVAALLEKLHIPPADILGFSNGGSTALQIAIRHPQLVRRIVAISTFYKRAGLPPAFWDMMQKANFNSMPQQLKDAYLAIRHDSAGLLAMHHQDRNRVLAFKDWPDSAIRAIQAPTLLIISEKDVVLPEHAIAMSRMLPKGRLAILPGFHGAFLGEVVTTKPGSKVPQLSVAMIDEFLNEPISI</sequence>
<dbReference type="SUPFAM" id="SSF53474">
    <property type="entry name" value="alpha/beta-Hydrolases"/>
    <property type="match status" value="1"/>
</dbReference>
<dbReference type="InterPro" id="IPR000073">
    <property type="entry name" value="AB_hydrolase_1"/>
</dbReference>
<proteinExistence type="predicted"/>
<dbReference type="InterPro" id="IPR029058">
    <property type="entry name" value="AB_hydrolase_fold"/>
</dbReference>